<organism evidence="5 6">
    <name type="scientific">Aeromicrobium phragmitis</name>
    <dbReference type="NCBI Taxonomy" id="2478914"/>
    <lineage>
        <taxon>Bacteria</taxon>
        <taxon>Bacillati</taxon>
        <taxon>Actinomycetota</taxon>
        <taxon>Actinomycetes</taxon>
        <taxon>Propionibacteriales</taxon>
        <taxon>Nocardioidaceae</taxon>
        <taxon>Aeromicrobium</taxon>
    </lineage>
</organism>
<dbReference type="AlphaFoldDB" id="A0A3L8PPU2"/>
<evidence type="ECO:0000256" key="3">
    <source>
        <dbReference type="SAM" id="MobiDB-lite"/>
    </source>
</evidence>
<keyword evidence="2" id="KW-0238">DNA-binding</keyword>
<dbReference type="InterPro" id="IPR007693">
    <property type="entry name" value="DNA_helicase_DnaB-like_N"/>
</dbReference>
<sequence length="483" mass="53741">MHVTDEQYPPYTDADTPAGTVTPLRPLTNLAAEQALIGAILLQPQTAAPLLEQVDPDDFDDPRHETIWQAIDHIVHTDGLLPDHILIAEHLRETGDLPRVAAILPHLTTACPSPAQAAEYARLVRHAAIARRATSRLNRAQQQLTNTTPELLPLHISEALQELDDITRVLAGHNAGAGITTPTIDELLDGDDDEPDWVVPGLLEHQDRVIVTAAEGAGKSTLLRQIAVTAASGIHPFTGEPITPVRVLHVDVENSWRQSRRRYRPLRLQAGDRLDPENLRIELKTSGLDLTTVDDRDWLARLCTHLKPDLLLIGPIYKLAGGDPTEEQSAKPVALAIDAIREKVDCAVILEAHSAKKPSGAKDRPAEPYGWSGWMRWPELGIWLGDDGTIKHWRGAREEREWPMHLQRGGEWPWMPSVTDLEERWHQIRRARTNARRPLTMRDLEQATGMSRSTVARVVGKGSIYGDIWASFNANQHPGDEPR</sequence>
<accession>A0A3L8PPU2</accession>
<dbReference type="OrthoDB" id="5150132at2"/>
<dbReference type="PANTHER" id="PTHR30153:SF2">
    <property type="entry name" value="REPLICATIVE DNA HELICASE"/>
    <property type="match status" value="1"/>
</dbReference>
<dbReference type="GO" id="GO:0003678">
    <property type="term" value="F:DNA helicase activity"/>
    <property type="evidence" value="ECO:0007669"/>
    <property type="project" value="InterPro"/>
</dbReference>
<keyword evidence="1" id="KW-0235">DNA replication</keyword>
<dbReference type="Proteomes" id="UP000282515">
    <property type="component" value="Unassembled WGS sequence"/>
</dbReference>
<name>A0A3L8PPU2_9ACTN</name>
<evidence type="ECO:0000313" key="5">
    <source>
        <dbReference type="EMBL" id="RLV56042.1"/>
    </source>
</evidence>
<evidence type="ECO:0000256" key="1">
    <source>
        <dbReference type="ARBA" id="ARBA00022705"/>
    </source>
</evidence>
<protein>
    <recommendedName>
        <fullName evidence="4">DNA helicase DnaB-like N-terminal domain-containing protein</fullName>
    </recommendedName>
</protein>
<dbReference type="InterPro" id="IPR036185">
    <property type="entry name" value="DNA_heli_DnaB-like_N_sf"/>
</dbReference>
<feature type="domain" description="DNA helicase DnaB-like N-terminal" evidence="4">
    <location>
        <begin position="26"/>
        <end position="125"/>
    </location>
</feature>
<dbReference type="Gene3D" id="1.10.860.10">
    <property type="entry name" value="DNAb Helicase, Chain A"/>
    <property type="match status" value="1"/>
</dbReference>
<dbReference type="PANTHER" id="PTHR30153">
    <property type="entry name" value="REPLICATIVE DNA HELICASE DNAB"/>
    <property type="match status" value="1"/>
</dbReference>
<dbReference type="Pfam" id="PF13481">
    <property type="entry name" value="AAA_25"/>
    <property type="match status" value="1"/>
</dbReference>
<feature type="region of interest" description="Disordered" evidence="3">
    <location>
        <begin position="1"/>
        <end position="20"/>
    </location>
</feature>
<dbReference type="Gene3D" id="3.40.50.300">
    <property type="entry name" value="P-loop containing nucleotide triphosphate hydrolases"/>
    <property type="match status" value="1"/>
</dbReference>
<dbReference type="GO" id="GO:0006260">
    <property type="term" value="P:DNA replication"/>
    <property type="evidence" value="ECO:0007669"/>
    <property type="project" value="UniProtKB-KW"/>
</dbReference>
<dbReference type="GO" id="GO:0005524">
    <property type="term" value="F:ATP binding"/>
    <property type="evidence" value="ECO:0007669"/>
    <property type="project" value="InterPro"/>
</dbReference>
<dbReference type="SUPFAM" id="SSF52540">
    <property type="entry name" value="P-loop containing nucleoside triphosphate hydrolases"/>
    <property type="match status" value="1"/>
</dbReference>
<evidence type="ECO:0000259" key="4">
    <source>
        <dbReference type="Pfam" id="PF00772"/>
    </source>
</evidence>
<dbReference type="SUPFAM" id="SSF48024">
    <property type="entry name" value="N-terminal domain of DnaB helicase"/>
    <property type="match status" value="1"/>
</dbReference>
<evidence type="ECO:0000313" key="6">
    <source>
        <dbReference type="Proteomes" id="UP000282515"/>
    </source>
</evidence>
<dbReference type="InterPro" id="IPR027417">
    <property type="entry name" value="P-loop_NTPase"/>
</dbReference>
<dbReference type="GO" id="GO:0003677">
    <property type="term" value="F:DNA binding"/>
    <property type="evidence" value="ECO:0007669"/>
    <property type="project" value="UniProtKB-KW"/>
</dbReference>
<proteinExistence type="predicted"/>
<dbReference type="InterPro" id="IPR016136">
    <property type="entry name" value="DNA_helicase_N/primase_C"/>
</dbReference>
<comment type="caution">
    <text evidence="5">The sequence shown here is derived from an EMBL/GenBank/DDBJ whole genome shotgun (WGS) entry which is preliminary data.</text>
</comment>
<gene>
    <name evidence="5" type="ORF">D9V41_09140</name>
</gene>
<dbReference type="GO" id="GO:0005829">
    <property type="term" value="C:cytosol"/>
    <property type="evidence" value="ECO:0007669"/>
    <property type="project" value="TreeGrafter"/>
</dbReference>
<dbReference type="EMBL" id="RDBF01000005">
    <property type="protein sequence ID" value="RLV56042.1"/>
    <property type="molecule type" value="Genomic_DNA"/>
</dbReference>
<dbReference type="Pfam" id="PF00772">
    <property type="entry name" value="DnaB"/>
    <property type="match status" value="1"/>
</dbReference>
<reference evidence="5 6" key="1">
    <citation type="submission" date="2018-10" db="EMBL/GenBank/DDBJ databases">
        <title>Aeromicrobium sp. 9W16Y-2 whole genome shotgun sequence.</title>
        <authorList>
            <person name="Li F."/>
        </authorList>
    </citation>
    <scope>NUCLEOTIDE SEQUENCE [LARGE SCALE GENOMIC DNA]</scope>
    <source>
        <strain evidence="5 6">9W16Y-2</strain>
    </source>
</reference>
<keyword evidence="6" id="KW-1185">Reference proteome</keyword>
<evidence type="ECO:0000256" key="2">
    <source>
        <dbReference type="ARBA" id="ARBA00023125"/>
    </source>
</evidence>